<dbReference type="Pfam" id="PF21038">
    <property type="entry name" value="CEP104_N"/>
    <property type="match status" value="1"/>
</dbReference>
<evidence type="ECO:0000259" key="1">
    <source>
        <dbReference type="Pfam" id="PF21038"/>
    </source>
</evidence>
<reference evidence="3" key="1">
    <citation type="submission" date="2022-11" db="UniProtKB">
        <authorList>
            <consortium name="WormBaseParasite"/>
        </authorList>
    </citation>
    <scope>IDENTIFICATION</scope>
</reference>
<keyword evidence="2" id="KW-1185">Reference proteome</keyword>
<dbReference type="AlphaFoldDB" id="A0A914UYX9"/>
<evidence type="ECO:0000313" key="3">
    <source>
        <dbReference type="WBParaSite" id="PSAMB.scaffold13760size2135.g35677.t1"/>
    </source>
</evidence>
<dbReference type="InterPro" id="IPR048739">
    <property type="entry name" value="CEP104_N"/>
</dbReference>
<feature type="domain" description="Centrosomal protein CEP104 N-terminal" evidence="1">
    <location>
        <begin position="101"/>
        <end position="134"/>
    </location>
</feature>
<proteinExistence type="predicted"/>
<dbReference type="GO" id="GO:0005929">
    <property type="term" value="C:cilium"/>
    <property type="evidence" value="ECO:0007669"/>
    <property type="project" value="TreeGrafter"/>
</dbReference>
<dbReference type="Proteomes" id="UP000887566">
    <property type="component" value="Unplaced"/>
</dbReference>
<name>A0A914UYX9_9BILA</name>
<organism evidence="2 3">
    <name type="scientific">Plectus sambesii</name>
    <dbReference type="NCBI Taxonomy" id="2011161"/>
    <lineage>
        <taxon>Eukaryota</taxon>
        <taxon>Metazoa</taxon>
        <taxon>Ecdysozoa</taxon>
        <taxon>Nematoda</taxon>
        <taxon>Chromadorea</taxon>
        <taxon>Plectida</taxon>
        <taxon>Plectina</taxon>
        <taxon>Plectoidea</taxon>
        <taxon>Plectidae</taxon>
        <taxon>Plectus</taxon>
    </lineage>
</organism>
<protein>
    <recommendedName>
        <fullName evidence="1">Centrosomal protein CEP104 N-terminal domain-containing protein</fullName>
    </recommendedName>
</protein>
<dbReference type="PANTHER" id="PTHR13371:SF0">
    <property type="entry name" value="CENTROSOMAL PROTEIN OF 104 KDA"/>
    <property type="match status" value="1"/>
</dbReference>
<evidence type="ECO:0000313" key="2">
    <source>
        <dbReference type="Proteomes" id="UP000887566"/>
    </source>
</evidence>
<dbReference type="WBParaSite" id="PSAMB.scaffold13760size2135.g35677.t1">
    <property type="protein sequence ID" value="PSAMB.scaffold13760size2135.g35677.t1"/>
    <property type="gene ID" value="PSAMB.scaffold13760size2135.g35677"/>
</dbReference>
<dbReference type="InterPro" id="IPR052607">
    <property type="entry name" value="CEP104-like"/>
</dbReference>
<dbReference type="PANTHER" id="PTHR13371">
    <property type="entry name" value="GLYCINE-, GLUTAMATE-, THIENYLCYCLOHEXYLPIPERIDINE-BINDING PROTEIN"/>
    <property type="match status" value="1"/>
</dbReference>
<sequence>MDRYVVDDGRFVVVTRATNIEAICVMVASYRCCCCWQAQSSRPVVHLAPTALWYLVTRLLNVAAFERGIMSSREIDFRVIYTSADESDDKIPVDLLAGKEWTSTRYCHYPQEIVLKFHKRSNIEKIQVLCHHAFV</sequence>
<accession>A0A914UYX9</accession>